<organism evidence="4">
    <name type="scientific">Echinostoma caproni</name>
    <dbReference type="NCBI Taxonomy" id="27848"/>
    <lineage>
        <taxon>Eukaryota</taxon>
        <taxon>Metazoa</taxon>
        <taxon>Spiralia</taxon>
        <taxon>Lophotrochozoa</taxon>
        <taxon>Platyhelminthes</taxon>
        <taxon>Trematoda</taxon>
        <taxon>Digenea</taxon>
        <taxon>Plagiorchiida</taxon>
        <taxon>Echinostomata</taxon>
        <taxon>Echinostomatoidea</taxon>
        <taxon>Echinostomatidae</taxon>
        <taxon>Echinostoma</taxon>
    </lineage>
</organism>
<dbReference type="WBParaSite" id="ECPE_0000324101-mRNA-1">
    <property type="protein sequence ID" value="ECPE_0000324101-mRNA-1"/>
    <property type="gene ID" value="ECPE_0000324101"/>
</dbReference>
<dbReference type="OrthoDB" id="5817230at2759"/>
<dbReference type="Proteomes" id="UP000272942">
    <property type="component" value="Unassembled WGS sequence"/>
</dbReference>
<reference evidence="4" key="1">
    <citation type="submission" date="2016-06" db="UniProtKB">
        <authorList>
            <consortium name="WormBaseParasite"/>
        </authorList>
    </citation>
    <scope>IDENTIFICATION</scope>
</reference>
<sequence>MIVFLNKIDVLDERIRAGQRIYRLQSAASTWLGSHELRKCELSMFSLLECPDNGSANPVASERECPVVRVRRSRTSNTTSVVNDNGGYGLRNATGTRPSMTASSVGIPLIESSPLYSLDECGASLKPHNSELGSTQLSIRASLSSFNRSLRVLSPINSVRRFRRSFRQASLLPVPASPDSCGITSRVSCTVLVARVILNNPYRTFIPTSKDFAVF</sequence>
<name>A0A183A8F3_9TREM</name>
<keyword evidence="3" id="KW-1185">Reference proteome</keyword>
<evidence type="ECO:0000313" key="3">
    <source>
        <dbReference type="Proteomes" id="UP000272942"/>
    </source>
</evidence>
<evidence type="ECO:0000313" key="2">
    <source>
        <dbReference type="EMBL" id="VDP68840.1"/>
    </source>
</evidence>
<reference evidence="2 3" key="2">
    <citation type="submission" date="2018-11" db="EMBL/GenBank/DDBJ databases">
        <authorList>
            <consortium name="Pathogen Informatics"/>
        </authorList>
    </citation>
    <scope>NUCLEOTIDE SEQUENCE [LARGE SCALE GENOMIC DNA]</scope>
    <source>
        <strain evidence="2 3">Egypt</strain>
    </source>
</reference>
<dbReference type="AlphaFoldDB" id="A0A183A8F3"/>
<evidence type="ECO:0000256" key="1">
    <source>
        <dbReference type="SAM" id="MobiDB-lite"/>
    </source>
</evidence>
<dbReference type="EMBL" id="UZAN01040210">
    <property type="protein sequence ID" value="VDP68840.1"/>
    <property type="molecule type" value="Genomic_DNA"/>
</dbReference>
<feature type="region of interest" description="Disordered" evidence="1">
    <location>
        <begin position="76"/>
        <end position="101"/>
    </location>
</feature>
<gene>
    <name evidence="2" type="ORF">ECPE_LOCUS3238</name>
</gene>
<proteinExistence type="predicted"/>
<accession>A0A183A8F3</accession>
<evidence type="ECO:0000313" key="4">
    <source>
        <dbReference type="WBParaSite" id="ECPE_0000324101-mRNA-1"/>
    </source>
</evidence>
<protein>
    <submittedName>
        <fullName evidence="2 4">Uncharacterized protein</fullName>
    </submittedName>
</protein>